<name>A0A8X6NSC4_NEPPI</name>
<proteinExistence type="predicted"/>
<evidence type="ECO:0000313" key="2">
    <source>
        <dbReference type="Proteomes" id="UP000887013"/>
    </source>
</evidence>
<comment type="caution">
    <text evidence="1">The sequence shown here is derived from an EMBL/GenBank/DDBJ whole genome shotgun (WGS) entry which is preliminary data.</text>
</comment>
<dbReference type="EMBL" id="BMAW01013113">
    <property type="protein sequence ID" value="GFT32093.1"/>
    <property type="molecule type" value="Genomic_DNA"/>
</dbReference>
<organism evidence="1 2">
    <name type="scientific">Nephila pilipes</name>
    <name type="common">Giant wood spider</name>
    <name type="synonym">Nephila maculata</name>
    <dbReference type="NCBI Taxonomy" id="299642"/>
    <lineage>
        <taxon>Eukaryota</taxon>
        <taxon>Metazoa</taxon>
        <taxon>Ecdysozoa</taxon>
        <taxon>Arthropoda</taxon>
        <taxon>Chelicerata</taxon>
        <taxon>Arachnida</taxon>
        <taxon>Araneae</taxon>
        <taxon>Araneomorphae</taxon>
        <taxon>Entelegynae</taxon>
        <taxon>Araneoidea</taxon>
        <taxon>Nephilidae</taxon>
        <taxon>Nephila</taxon>
    </lineage>
</organism>
<evidence type="ECO:0000313" key="1">
    <source>
        <dbReference type="EMBL" id="GFT32093.1"/>
    </source>
</evidence>
<gene>
    <name evidence="1" type="ORF">NPIL_671941</name>
</gene>
<protein>
    <submittedName>
        <fullName evidence="1">Uncharacterized protein</fullName>
    </submittedName>
</protein>
<accession>A0A8X6NSC4</accession>
<dbReference type="AlphaFoldDB" id="A0A8X6NSC4"/>
<reference evidence="1" key="1">
    <citation type="submission" date="2020-08" db="EMBL/GenBank/DDBJ databases">
        <title>Multicomponent nature underlies the extraordinary mechanical properties of spider dragline silk.</title>
        <authorList>
            <person name="Kono N."/>
            <person name="Nakamura H."/>
            <person name="Mori M."/>
            <person name="Yoshida Y."/>
            <person name="Ohtoshi R."/>
            <person name="Malay A.D."/>
            <person name="Moran D.A.P."/>
            <person name="Tomita M."/>
            <person name="Numata K."/>
            <person name="Arakawa K."/>
        </authorList>
    </citation>
    <scope>NUCLEOTIDE SEQUENCE</scope>
</reference>
<dbReference type="Proteomes" id="UP000887013">
    <property type="component" value="Unassembled WGS sequence"/>
</dbReference>
<sequence length="148" mass="17260">MRYFRESNRVVETYWPTKLSTTISVHTLIVKYCCVARVWFHTGCTLVVLGSHVRVVCKEHNLARKSCFINEHSRTVGRMHFDEETKTTRKIRHVMSDHPTAVIELSEDERSIRLRQAERTRRLIETFASCTSSGVLEKTLFQDGCSFH</sequence>
<keyword evidence="2" id="KW-1185">Reference proteome</keyword>